<proteinExistence type="predicted"/>
<name>A0A248TP02_9BACI</name>
<accession>A0A248TP02</accession>
<dbReference type="PANTHER" id="PTHR48207:SF3">
    <property type="entry name" value="SUCCINATE--HYDROXYMETHYLGLUTARATE COA-TRANSFERASE"/>
    <property type="match status" value="1"/>
</dbReference>
<protein>
    <submittedName>
        <fullName evidence="2">CoA transferase</fullName>
    </submittedName>
</protein>
<keyword evidence="1 2" id="KW-0808">Transferase</keyword>
<dbReference type="EMBL" id="CP022983">
    <property type="protein sequence ID" value="ASV69849.1"/>
    <property type="molecule type" value="Genomic_DNA"/>
</dbReference>
<dbReference type="InterPro" id="IPR023606">
    <property type="entry name" value="CoA-Trfase_III_dom_1_sf"/>
</dbReference>
<dbReference type="InterPro" id="IPR003673">
    <property type="entry name" value="CoA-Trfase_fam_III"/>
</dbReference>
<dbReference type="InterPro" id="IPR044855">
    <property type="entry name" value="CoA-Trfase_III_dom3_sf"/>
</dbReference>
<dbReference type="PANTHER" id="PTHR48207">
    <property type="entry name" value="SUCCINATE--HYDROXYMETHYLGLUTARATE COA-TRANSFERASE"/>
    <property type="match status" value="1"/>
</dbReference>
<gene>
    <name evidence="2" type="ORF">CKF48_22575</name>
</gene>
<dbReference type="Gene3D" id="3.30.1540.10">
    <property type="entry name" value="formyl-coa transferase, domain 3"/>
    <property type="match status" value="1"/>
</dbReference>
<dbReference type="SUPFAM" id="SSF89796">
    <property type="entry name" value="CoA-transferase family III (CaiB/BaiF)"/>
    <property type="match status" value="1"/>
</dbReference>
<evidence type="ECO:0000256" key="1">
    <source>
        <dbReference type="ARBA" id="ARBA00022679"/>
    </source>
</evidence>
<dbReference type="Gene3D" id="3.40.50.10540">
    <property type="entry name" value="Crotonobetainyl-coa:carnitine coa-transferase, domain 1"/>
    <property type="match status" value="1"/>
</dbReference>
<reference evidence="2 3" key="1">
    <citation type="submission" date="2017-08" db="EMBL/GenBank/DDBJ databases">
        <title>Complete Genome Sequence of Bacillus kochii Oregon-R-modENCODE STRAIN BDGP4, isolated from Drosophila melanogaster gut.</title>
        <authorList>
            <person name="Wan K.H."/>
            <person name="Yu C."/>
            <person name="Park S."/>
            <person name="Hammonds A.S."/>
            <person name="Booth B.W."/>
            <person name="Celniker S.E."/>
        </authorList>
    </citation>
    <scope>NUCLEOTIDE SEQUENCE [LARGE SCALE GENOMIC DNA]</scope>
    <source>
        <strain evidence="2 3">BDGP4</strain>
    </source>
</reference>
<dbReference type="OrthoDB" id="9797653at2"/>
<dbReference type="Pfam" id="PF02515">
    <property type="entry name" value="CoA_transf_3"/>
    <property type="match status" value="1"/>
</dbReference>
<sequence>MDRALDGIRVLDLSRVYAAPAGSMILADLGADVIRIESPMGTDSMRDWGPFVNGHSSYYFTANRNKRSITLNLKSHEGLTIFKQLVAKADIVLENFKTGTLKKLGIDFDELKKINNRIILCSVTGFGQTGPMRTEPGFDPVIQAMSGLMDVTGHPDGEPTKVGIPIADILTSKYVAIGILAALRMRDNNGVGQHIDLSLLDVQISSMANIASGYLNTGMESKRLGNQHNNVVPYQVFDCKDQPLMICVGNNHLFRQLCILLDKPEWVSDHRFQTNEKRLEYKDILVPWIAEQMLANTADNWLEKFSQYGIPAGKVNSITQAFNDPQVIARETVGTMLHPVMGEVKLTKSPLRFSGLNIRCDLAPPILGEHTNLFLQEELGLDEGEIAALKKQGVI</sequence>
<dbReference type="Proteomes" id="UP000215137">
    <property type="component" value="Chromosome"/>
</dbReference>
<dbReference type="GO" id="GO:0008410">
    <property type="term" value="F:CoA-transferase activity"/>
    <property type="evidence" value="ECO:0007669"/>
    <property type="project" value="TreeGrafter"/>
</dbReference>
<keyword evidence="3" id="KW-1185">Reference proteome</keyword>
<evidence type="ECO:0000313" key="3">
    <source>
        <dbReference type="Proteomes" id="UP000215137"/>
    </source>
</evidence>
<organism evidence="2 3">
    <name type="scientific">Cytobacillus kochii</name>
    <dbReference type="NCBI Taxonomy" id="859143"/>
    <lineage>
        <taxon>Bacteria</taxon>
        <taxon>Bacillati</taxon>
        <taxon>Bacillota</taxon>
        <taxon>Bacilli</taxon>
        <taxon>Bacillales</taxon>
        <taxon>Bacillaceae</taxon>
        <taxon>Cytobacillus</taxon>
    </lineage>
</organism>
<dbReference type="InterPro" id="IPR050483">
    <property type="entry name" value="CoA-transferase_III_domain"/>
</dbReference>
<dbReference type="KEGG" id="bko:CKF48_22575"/>
<dbReference type="RefSeq" id="WP_095373413.1">
    <property type="nucleotide sequence ID" value="NZ_CP022983.1"/>
</dbReference>
<evidence type="ECO:0000313" key="2">
    <source>
        <dbReference type="EMBL" id="ASV69849.1"/>
    </source>
</evidence>
<dbReference type="AlphaFoldDB" id="A0A248TP02"/>